<dbReference type="GeneID" id="43586177"/>
<reference evidence="2" key="1">
    <citation type="submission" date="2017-08" db="EMBL/GenBank/DDBJ databases">
        <authorList>
            <person name="Cuomo C."/>
            <person name="Billmyre B."/>
            <person name="Heitman J."/>
        </authorList>
    </citation>
    <scope>NUCLEOTIDE SEQUENCE</scope>
    <source>
        <strain evidence="2">CBS 12478</strain>
    </source>
</reference>
<gene>
    <name evidence="2" type="ORF">CI109_106868</name>
</gene>
<dbReference type="PROSITE" id="PS01359">
    <property type="entry name" value="ZF_PHD_1"/>
    <property type="match status" value="1"/>
</dbReference>
<feature type="compositionally biased region" description="Polar residues" evidence="1">
    <location>
        <begin position="99"/>
        <end position="110"/>
    </location>
</feature>
<proteinExistence type="predicted"/>
<feature type="compositionally biased region" description="Polar residues" evidence="1">
    <location>
        <begin position="134"/>
        <end position="145"/>
    </location>
</feature>
<dbReference type="Gene3D" id="3.30.40.10">
    <property type="entry name" value="Zinc/RING finger domain, C3HC4 (zinc finger)"/>
    <property type="match status" value="1"/>
</dbReference>
<feature type="region of interest" description="Disordered" evidence="1">
    <location>
        <begin position="1"/>
        <end position="61"/>
    </location>
</feature>
<feature type="compositionally biased region" description="Low complexity" evidence="1">
    <location>
        <begin position="540"/>
        <end position="551"/>
    </location>
</feature>
<dbReference type="KEGG" id="ksn:43586177"/>
<dbReference type="AlphaFoldDB" id="A0A5M6C6E7"/>
<dbReference type="InterPro" id="IPR001965">
    <property type="entry name" value="Znf_PHD"/>
</dbReference>
<feature type="compositionally biased region" description="Low complexity" evidence="1">
    <location>
        <begin position="864"/>
        <end position="879"/>
    </location>
</feature>
<dbReference type="Proteomes" id="UP000322225">
    <property type="component" value="Chromosome 13"/>
</dbReference>
<dbReference type="EMBL" id="CP144063">
    <property type="protein sequence ID" value="WWD22377.1"/>
    <property type="molecule type" value="Genomic_DNA"/>
</dbReference>
<dbReference type="InterPro" id="IPR011011">
    <property type="entry name" value="Znf_FYVE_PHD"/>
</dbReference>
<evidence type="ECO:0000313" key="3">
    <source>
        <dbReference type="Proteomes" id="UP000322225"/>
    </source>
</evidence>
<dbReference type="SUPFAM" id="SSF57903">
    <property type="entry name" value="FYVE/PHD zinc finger"/>
    <property type="match status" value="1"/>
</dbReference>
<dbReference type="Pfam" id="PF00628">
    <property type="entry name" value="PHD"/>
    <property type="match status" value="1"/>
</dbReference>
<accession>A0A5M6C6E7</accession>
<evidence type="ECO:0000256" key="1">
    <source>
        <dbReference type="SAM" id="MobiDB-lite"/>
    </source>
</evidence>
<evidence type="ECO:0000313" key="2">
    <source>
        <dbReference type="EMBL" id="WWD22377.1"/>
    </source>
</evidence>
<reference evidence="2" key="2">
    <citation type="submission" date="2024-01" db="EMBL/GenBank/DDBJ databases">
        <title>Comparative genomics of Cryptococcus and Kwoniella reveals pathogenesis evolution and contrasting modes of karyotype evolution via chromosome fusion or intercentromeric recombination.</title>
        <authorList>
            <person name="Coelho M.A."/>
            <person name="David-Palma M."/>
            <person name="Shea T."/>
            <person name="Bowers K."/>
            <person name="McGinley-Smith S."/>
            <person name="Mohammad A.W."/>
            <person name="Gnirke A."/>
            <person name="Yurkov A.M."/>
            <person name="Nowrousian M."/>
            <person name="Sun S."/>
            <person name="Cuomo C.A."/>
            <person name="Heitman J."/>
        </authorList>
    </citation>
    <scope>NUCLEOTIDE SEQUENCE</scope>
    <source>
        <strain evidence="2">CBS 12478</strain>
    </source>
</reference>
<feature type="region of interest" description="Disordered" evidence="1">
    <location>
        <begin position="820"/>
        <end position="891"/>
    </location>
</feature>
<feature type="region of interest" description="Disordered" evidence="1">
    <location>
        <begin position="183"/>
        <end position="260"/>
    </location>
</feature>
<feature type="compositionally biased region" description="Polar residues" evidence="1">
    <location>
        <begin position="33"/>
        <end position="61"/>
    </location>
</feature>
<organism evidence="2 3">
    <name type="scientific">Kwoniella shandongensis</name>
    <dbReference type="NCBI Taxonomy" id="1734106"/>
    <lineage>
        <taxon>Eukaryota</taxon>
        <taxon>Fungi</taxon>
        <taxon>Dikarya</taxon>
        <taxon>Basidiomycota</taxon>
        <taxon>Agaricomycotina</taxon>
        <taxon>Tremellomycetes</taxon>
        <taxon>Tremellales</taxon>
        <taxon>Cryptococcaceae</taxon>
        <taxon>Kwoniella</taxon>
    </lineage>
</organism>
<keyword evidence="3" id="KW-1185">Reference proteome</keyword>
<sequence>MSPHGQELMTDWTPTLGNFGSGLRREKDGLINDNRSVASPTYSHLSPSETNSQSSPYSHGQTIVLNAPAPTYHLPYPTLSGTHLQPMAASHSPRHSPLAQGQTYYPTSNGDFEVYQTPSRPGHSHDKASPSPYGDQTSYPPQTNGYEGAPPLLTTTTLSRSYDSTIPSYYQPIDGRSTWTQATADKEAAGQKRKREKQSSKDTPPTGKALKTPKRAKQQQDEGGGRASKRVRVDESARPPHLQLPTPPSTGRDIAPANLPPHLRIPMMAEETMSPIDEGPEIAAEQSARRGLVITRHQEEGRKLGLLGVSQGELEAVKTPEEVHRSPRTTTIPAITTDESGIATIATNEVLESEVAWFENSTRIQSPPSSPDLVTLRTPTMSHDIPVPDEDSDAPEVKAQRITKRLQAFSEHSIKDESPLVSTRIDLFGRVAVRKDTAIKFLGLDGSTRLVEETKADDEDVWSERPIASSSKSVLKPLWPDAEAPWALAGGSRKERMRREETQKAALLRRYLEAGSDDSSDEDVYASIYTSYGKGKGKSVTRLLSSSSSETSDSRRRLRGVSPDNTEANARSALLVSLRNRAVPVLPAGVVACVCGASSTSGMGSMISCASCKTWHHLMCCGIEDESKIGPNWWCSQCDVEARSMRTPAHSTPRSYTQADPRSSAVKSDIGHIALAPSPMFVTAAHMSSTRTPVGRTMGSPQRPQRARMLSYGSNDMWQFTEDGAPPSTPAPAMNDRYSTPRIDDAPFDVTSTPSRHLDFNFGQPSLFSLTPLGGRSRVPSSMLIDGTPLRGMMRNVSGPGGPLEPMSVPSRADFFRELNKGSNPGPLSAGAGDVHTPVSPRWPHGLLGAHNLSPSPFGHKRQLSGNKLSSMRSSSRSGLGLGMTEEKDEE</sequence>
<dbReference type="PROSITE" id="PS50016">
    <property type="entry name" value="ZF_PHD_2"/>
    <property type="match status" value="1"/>
</dbReference>
<feature type="region of interest" description="Disordered" evidence="1">
    <location>
        <begin position="83"/>
        <end position="155"/>
    </location>
</feature>
<dbReference type="OrthoDB" id="436852at2759"/>
<dbReference type="SMART" id="SM00249">
    <property type="entry name" value="PHD"/>
    <property type="match status" value="1"/>
</dbReference>
<dbReference type="PANTHER" id="PTHR46201:SF9">
    <property type="entry name" value="PHD FINGER PROTEIN MALE MEIOCYTE DEATH 1"/>
    <property type="match status" value="1"/>
</dbReference>
<dbReference type="PANTHER" id="PTHR46201">
    <property type="entry name" value="PHD FINGER PROTEIN MALE MEIOCYTE DEATH 1-RELATED"/>
    <property type="match status" value="1"/>
</dbReference>
<dbReference type="RefSeq" id="XP_031863624.1">
    <property type="nucleotide sequence ID" value="XM_032002067.1"/>
</dbReference>
<protein>
    <submittedName>
        <fullName evidence="2">Uncharacterized protein</fullName>
    </submittedName>
</protein>
<name>A0A5M6C6E7_9TREE</name>
<feature type="region of interest" description="Disordered" evidence="1">
    <location>
        <begin position="534"/>
        <end position="565"/>
    </location>
</feature>
<dbReference type="InterPro" id="IPR019787">
    <property type="entry name" value="Znf_PHD-finger"/>
</dbReference>
<dbReference type="InterPro" id="IPR013083">
    <property type="entry name" value="Znf_RING/FYVE/PHD"/>
</dbReference>
<dbReference type="InterPro" id="IPR019786">
    <property type="entry name" value="Zinc_finger_PHD-type_CS"/>
</dbReference>